<evidence type="ECO:0000313" key="3">
    <source>
        <dbReference type="EMBL" id="KAA2245153.1"/>
    </source>
</evidence>
<dbReference type="InterPro" id="IPR037126">
    <property type="entry name" value="PdaC/RsiV-like_sf"/>
</dbReference>
<feature type="domain" description="Deacetylase PdaC" evidence="2">
    <location>
        <begin position="170"/>
        <end position="270"/>
    </location>
</feature>
<proteinExistence type="predicted"/>
<evidence type="ECO:0000259" key="2">
    <source>
        <dbReference type="Pfam" id="PF13739"/>
    </source>
</evidence>
<reference evidence="3 4" key="1">
    <citation type="submission" date="2019-09" db="EMBL/GenBank/DDBJ databases">
        <title>Chitinophaga ginsengihumi sp. nov., isolated from soil of ginseng rhizosphere.</title>
        <authorList>
            <person name="Lee J."/>
        </authorList>
    </citation>
    <scope>NUCLEOTIDE SEQUENCE [LARGE SCALE GENOMIC DNA]</scope>
    <source>
        <strain evidence="3 4">BN140078</strain>
    </source>
</reference>
<reference evidence="3 4" key="2">
    <citation type="submission" date="2019-09" db="EMBL/GenBank/DDBJ databases">
        <authorList>
            <person name="Jin C."/>
        </authorList>
    </citation>
    <scope>NUCLEOTIDE SEQUENCE [LARGE SCALE GENOMIC DNA]</scope>
    <source>
        <strain evidence="3 4">BN140078</strain>
    </source>
</reference>
<evidence type="ECO:0000259" key="1">
    <source>
        <dbReference type="Pfam" id="PF11738"/>
    </source>
</evidence>
<sequence>MNKYLLFAAALIGFTACQQPGKQSQQAGATTDSSQTAPAASSYFYIQLKGTVADQPVTMQLLKTGPNIYRGYYCYDKIGEPITLWGSPDSSSQQLTLYENTHGGEDITFRGKLDDAGNFSGTWRGEGTSYHFDLKPDFTGAIRFNVYFAKDSTPLLPNTKGSPVGEAAYSMVWPVAAANTSTADFIKKAITHNNPGPQDPQALIKRDIDSFFMSYRASTVGTDTAEITGDTTAPTWSWSAEGDMKIVWNHYPLLVLEYFSYDFTGGAHGNGGSTYQVLDLEKQKVLTVDDVFKGDYKTVLSRQLEQSFRKTYKVQNGESVKDMLLVDEILPNNNFILTNKGVVFSYTPYEIGPYALGQVNLFIPYEQIKEVLKENYDK</sequence>
<dbReference type="Gene3D" id="3.30.565.40">
    <property type="entry name" value="Fervidobacterium nodosum Rt17-B1 like"/>
    <property type="match status" value="1"/>
</dbReference>
<dbReference type="AlphaFoldDB" id="A0A5B2VZ99"/>
<feature type="domain" description="DUF3298" evidence="1">
    <location>
        <begin position="289"/>
        <end position="366"/>
    </location>
</feature>
<dbReference type="InterPro" id="IPR025303">
    <property type="entry name" value="PdaC"/>
</dbReference>
<accession>A0A5B2VZ99</accession>
<dbReference type="EMBL" id="VUOC01000001">
    <property type="protein sequence ID" value="KAA2245153.1"/>
    <property type="molecule type" value="Genomic_DNA"/>
</dbReference>
<comment type="caution">
    <text evidence="3">The sequence shown here is derived from an EMBL/GenBank/DDBJ whole genome shotgun (WGS) entry which is preliminary data.</text>
</comment>
<protein>
    <submittedName>
        <fullName evidence="3">DUF3298 and DUF4163 domain-containing protein</fullName>
    </submittedName>
</protein>
<dbReference type="Proteomes" id="UP000324611">
    <property type="component" value="Unassembled WGS sequence"/>
</dbReference>
<dbReference type="RefSeq" id="WP_149836549.1">
    <property type="nucleotide sequence ID" value="NZ_VUOC01000001.1"/>
</dbReference>
<dbReference type="PROSITE" id="PS51257">
    <property type="entry name" value="PROKAR_LIPOPROTEIN"/>
    <property type="match status" value="1"/>
</dbReference>
<dbReference type="Pfam" id="PF13739">
    <property type="entry name" value="PdaC"/>
    <property type="match status" value="1"/>
</dbReference>
<dbReference type="InterPro" id="IPR021729">
    <property type="entry name" value="DUF3298"/>
</dbReference>
<keyword evidence="4" id="KW-1185">Reference proteome</keyword>
<dbReference type="Gene3D" id="3.90.640.20">
    <property type="entry name" value="Heat-shock cognate protein, ATPase"/>
    <property type="match status" value="1"/>
</dbReference>
<gene>
    <name evidence="3" type="ORF">F0L74_04100</name>
</gene>
<evidence type="ECO:0000313" key="4">
    <source>
        <dbReference type="Proteomes" id="UP000324611"/>
    </source>
</evidence>
<name>A0A5B2VZ99_9BACT</name>
<organism evidence="3 4">
    <name type="scientific">Chitinophaga agrisoli</name>
    <dbReference type="NCBI Taxonomy" id="2607653"/>
    <lineage>
        <taxon>Bacteria</taxon>
        <taxon>Pseudomonadati</taxon>
        <taxon>Bacteroidota</taxon>
        <taxon>Chitinophagia</taxon>
        <taxon>Chitinophagales</taxon>
        <taxon>Chitinophagaceae</taxon>
        <taxon>Chitinophaga</taxon>
    </lineage>
</organism>
<dbReference type="Pfam" id="PF11738">
    <property type="entry name" value="DUF3298"/>
    <property type="match status" value="1"/>
</dbReference>